<dbReference type="Gene3D" id="3.40.50.720">
    <property type="entry name" value="NAD(P)-binding Rossmann-like Domain"/>
    <property type="match status" value="1"/>
</dbReference>
<dbReference type="InterPro" id="IPR003710">
    <property type="entry name" value="ApbA"/>
</dbReference>
<keyword evidence="4" id="KW-0560">Oxidoreductase</keyword>
<sequence>MLSLRVCSTFTSTLHPNIRRERATEFRCSQSTSANYYRVSSHNEMTAATKFVFAPTTTLRAHSWHIRAHVGLILSRARIASLLQPLMRKRTTTRLIHNATNHDENTLYILGVGNLGKYVAYALAKHVPDQPVTLLFHREGLLHEWDAAGRTIECIEDGESSREGSFAVEVLSSSDIAEKDNESQVCSGPPIKHLIVATKTYNTTAALRRVRSRLSRESNILFLQNGMGATDEVSAALFPDPHSRPSYYAGICYAGIYSKPPFGFVHAGRGALTLGQVDSLEDAVSARRTARDNILLHSLSAAGPTLGTELVTPMQLRVAQLYKLAVNSTINPFSVVFNCKNGRVVESETQREALNQLLLHETGPILRALLPDGVPTHLRDMFQHDKLVELVFQVAKDTANNFSSMLQDVRAGRQTEVDYINGYLVRKAEDHGIETPRNAGLAEFVK</sequence>
<protein>
    <recommendedName>
        <fullName evidence="2">2-dehydropantoate 2-reductase</fullName>
        <ecNumber evidence="2">1.1.1.169</ecNumber>
    </recommendedName>
    <alternativeName>
        <fullName evidence="5">Ketopantoate reductase</fullName>
    </alternativeName>
</protein>
<comment type="similarity">
    <text evidence="1">Belongs to the ketopantoate reductase family.</text>
</comment>
<dbReference type="RefSeq" id="XP_064670478.1">
    <property type="nucleotide sequence ID" value="XM_064812645.1"/>
</dbReference>
<dbReference type="InterPro" id="IPR013752">
    <property type="entry name" value="KPA_reductase"/>
</dbReference>
<keyword evidence="9" id="KW-1185">Reference proteome</keyword>
<dbReference type="InterPro" id="IPR050838">
    <property type="entry name" value="Ketopantoate_reductase"/>
</dbReference>
<gene>
    <name evidence="8" type="ORF">N656DRAFT_731386</name>
</gene>
<dbReference type="AlphaFoldDB" id="A0AAN6TEG2"/>
<dbReference type="GO" id="GO:0050661">
    <property type="term" value="F:NADP binding"/>
    <property type="evidence" value="ECO:0007669"/>
    <property type="project" value="TreeGrafter"/>
</dbReference>
<dbReference type="PANTHER" id="PTHR43765">
    <property type="entry name" value="2-DEHYDROPANTOATE 2-REDUCTASE-RELATED"/>
    <property type="match status" value="1"/>
</dbReference>
<dbReference type="Pfam" id="PF02558">
    <property type="entry name" value="ApbA"/>
    <property type="match status" value="1"/>
</dbReference>
<evidence type="ECO:0000313" key="9">
    <source>
        <dbReference type="Proteomes" id="UP001302812"/>
    </source>
</evidence>
<evidence type="ECO:0000259" key="6">
    <source>
        <dbReference type="Pfam" id="PF02558"/>
    </source>
</evidence>
<dbReference type="Gene3D" id="1.10.1040.10">
    <property type="entry name" value="N-(1-d-carboxylethyl)-l-norvaline Dehydrogenase, domain 2"/>
    <property type="match status" value="1"/>
</dbReference>
<dbReference type="Pfam" id="PF08546">
    <property type="entry name" value="ApbA_C"/>
    <property type="match status" value="1"/>
</dbReference>
<evidence type="ECO:0000256" key="2">
    <source>
        <dbReference type="ARBA" id="ARBA00013014"/>
    </source>
</evidence>
<dbReference type="Proteomes" id="UP001302812">
    <property type="component" value="Unassembled WGS sequence"/>
</dbReference>
<keyword evidence="3" id="KW-0521">NADP</keyword>
<name>A0AAN6TEG2_9PEZI</name>
<dbReference type="NCBIfam" id="TIGR00745">
    <property type="entry name" value="apbA_panE"/>
    <property type="match status" value="1"/>
</dbReference>
<dbReference type="InterPro" id="IPR008927">
    <property type="entry name" value="6-PGluconate_DH-like_C_sf"/>
</dbReference>
<dbReference type="EMBL" id="MU853341">
    <property type="protein sequence ID" value="KAK4112908.1"/>
    <property type="molecule type" value="Genomic_DNA"/>
</dbReference>
<dbReference type="InterPro" id="IPR013328">
    <property type="entry name" value="6PGD_dom2"/>
</dbReference>
<reference evidence="8" key="2">
    <citation type="submission" date="2023-05" db="EMBL/GenBank/DDBJ databases">
        <authorList>
            <consortium name="Lawrence Berkeley National Laboratory"/>
            <person name="Steindorff A."/>
            <person name="Hensen N."/>
            <person name="Bonometti L."/>
            <person name="Westerberg I."/>
            <person name="Brannstrom I.O."/>
            <person name="Guillou S."/>
            <person name="Cros-Aarteil S."/>
            <person name="Calhoun S."/>
            <person name="Haridas S."/>
            <person name="Kuo A."/>
            <person name="Mondo S."/>
            <person name="Pangilinan J."/>
            <person name="Riley R."/>
            <person name="Labutti K."/>
            <person name="Andreopoulos B."/>
            <person name="Lipzen A."/>
            <person name="Chen C."/>
            <person name="Yanf M."/>
            <person name="Daum C."/>
            <person name="Ng V."/>
            <person name="Clum A."/>
            <person name="Ohm R."/>
            <person name="Martin F."/>
            <person name="Silar P."/>
            <person name="Natvig D."/>
            <person name="Lalanne C."/>
            <person name="Gautier V."/>
            <person name="Ament-Velasquez S.L."/>
            <person name="Kruys A."/>
            <person name="Hutchinson M.I."/>
            <person name="Powell A.J."/>
            <person name="Barry K."/>
            <person name="Miller A.N."/>
            <person name="Grigoriev I.V."/>
            <person name="Debuchy R."/>
            <person name="Gladieux P."/>
            <person name="Thoren M.H."/>
            <person name="Johannesson H."/>
        </authorList>
    </citation>
    <scope>NUCLEOTIDE SEQUENCE</scope>
    <source>
        <strain evidence="8">CBS 508.74</strain>
    </source>
</reference>
<dbReference type="SUPFAM" id="SSF51735">
    <property type="entry name" value="NAD(P)-binding Rossmann-fold domains"/>
    <property type="match status" value="1"/>
</dbReference>
<organism evidence="8 9">
    <name type="scientific">Canariomyces notabilis</name>
    <dbReference type="NCBI Taxonomy" id="2074819"/>
    <lineage>
        <taxon>Eukaryota</taxon>
        <taxon>Fungi</taxon>
        <taxon>Dikarya</taxon>
        <taxon>Ascomycota</taxon>
        <taxon>Pezizomycotina</taxon>
        <taxon>Sordariomycetes</taxon>
        <taxon>Sordariomycetidae</taxon>
        <taxon>Sordariales</taxon>
        <taxon>Chaetomiaceae</taxon>
        <taxon>Canariomyces</taxon>
    </lineage>
</organism>
<comment type="caution">
    <text evidence="8">The sequence shown here is derived from an EMBL/GenBank/DDBJ whole genome shotgun (WGS) entry which is preliminary data.</text>
</comment>
<feature type="domain" description="Ketopantoate reductase C-terminal" evidence="7">
    <location>
        <begin position="317"/>
        <end position="446"/>
    </location>
</feature>
<accession>A0AAN6TEG2</accession>
<dbReference type="GO" id="GO:0005739">
    <property type="term" value="C:mitochondrion"/>
    <property type="evidence" value="ECO:0007669"/>
    <property type="project" value="TreeGrafter"/>
</dbReference>
<dbReference type="PANTHER" id="PTHR43765:SF2">
    <property type="entry name" value="2-DEHYDROPANTOATE 2-REDUCTASE"/>
    <property type="match status" value="1"/>
</dbReference>
<evidence type="ECO:0000256" key="3">
    <source>
        <dbReference type="ARBA" id="ARBA00022857"/>
    </source>
</evidence>
<proteinExistence type="inferred from homology"/>
<evidence type="ECO:0000313" key="8">
    <source>
        <dbReference type="EMBL" id="KAK4112908.1"/>
    </source>
</evidence>
<reference evidence="8" key="1">
    <citation type="journal article" date="2023" name="Mol. Phylogenet. Evol.">
        <title>Genome-scale phylogeny and comparative genomics of the fungal order Sordariales.</title>
        <authorList>
            <person name="Hensen N."/>
            <person name="Bonometti L."/>
            <person name="Westerberg I."/>
            <person name="Brannstrom I.O."/>
            <person name="Guillou S."/>
            <person name="Cros-Aarteil S."/>
            <person name="Calhoun S."/>
            <person name="Haridas S."/>
            <person name="Kuo A."/>
            <person name="Mondo S."/>
            <person name="Pangilinan J."/>
            <person name="Riley R."/>
            <person name="LaButti K."/>
            <person name="Andreopoulos B."/>
            <person name="Lipzen A."/>
            <person name="Chen C."/>
            <person name="Yan M."/>
            <person name="Daum C."/>
            <person name="Ng V."/>
            <person name="Clum A."/>
            <person name="Steindorff A."/>
            <person name="Ohm R.A."/>
            <person name="Martin F."/>
            <person name="Silar P."/>
            <person name="Natvig D.O."/>
            <person name="Lalanne C."/>
            <person name="Gautier V."/>
            <person name="Ament-Velasquez S.L."/>
            <person name="Kruys A."/>
            <person name="Hutchinson M.I."/>
            <person name="Powell A.J."/>
            <person name="Barry K."/>
            <person name="Miller A.N."/>
            <person name="Grigoriev I.V."/>
            <person name="Debuchy R."/>
            <person name="Gladieux P."/>
            <person name="Hiltunen Thoren M."/>
            <person name="Johannesson H."/>
        </authorList>
    </citation>
    <scope>NUCLEOTIDE SEQUENCE</scope>
    <source>
        <strain evidence="8">CBS 508.74</strain>
    </source>
</reference>
<evidence type="ECO:0000259" key="7">
    <source>
        <dbReference type="Pfam" id="PF08546"/>
    </source>
</evidence>
<dbReference type="InterPro" id="IPR013332">
    <property type="entry name" value="KPR_N"/>
</dbReference>
<dbReference type="InterPro" id="IPR036291">
    <property type="entry name" value="NAD(P)-bd_dom_sf"/>
</dbReference>
<dbReference type="SUPFAM" id="SSF48179">
    <property type="entry name" value="6-phosphogluconate dehydrogenase C-terminal domain-like"/>
    <property type="match status" value="1"/>
</dbReference>
<dbReference type="GO" id="GO:0008677">
    <property type="term" value="F:2-dehydropantoate 2-reductase activity"/>
    <property type="evidence" value="ECO:0007669"/>
    <property type="project" value="UniProtKB-EC"/>
</dbReference>
<evidence type="ECO:0000256" key="5">
    <source>
        <dbReference type="ARBA" id="ARBA00032024"/>
    </source>
</evidence>
<dbReference type="GO" id="GO:0015940">
    <property type="term" value="P:pantothenate biosynthetic process"/>
    <property type="evidence" value="ECO:0007669"/>
    <property type="project" value="InterPro"/>
</dbReference>
<dbReference type="EC" id="1.1.1.169" evidence="2"/>
<evidence type="ECO:0000256" key="4">
    <source>
        <dbReference type="ARBA" id="ARBA00023002"/>
    </source>
</evidence>
<feature type="non-terminal residue" evidence="8">
    <location>
        <position position="446"/>
    </location>
</feature>
<feature type="domain" description="Ketopantoate reductase N-terminal" evidence="6">
    <location>
        <begin position="108"/>
        <end position="278"/>
    </location>
</feature>
<dbReference type="GeneID" id="89936770"/>
<evidence type="ECO:0000256" key="1">
    <source>
        <dbReference type="ARBA" id="ARBA00007870"/>
    </source>
</evidence>